<dbReference type="Pfam" id="PF13419">
    <property type="entry name" value="HAD_2"/>
    <property type="match status" value="1"/>
</dbReference>
<evidence type="ECO:0000313" key="1">
    <source>
        <dbReference type="EMBL" id="KJQ74304.1"/>
    </source>
</evidence>
<dbReference type="SFLD" id="SFLDS00003">
    <property type="entry name" value="Haloacid_Dehalogenase"/>
    <property type="match status" value="1"/>
</dbReference>
<dbReference type="Gene3D" id="1.10.150.240">
    <property type="entry name" value="Putative phosphatase, domain 2"/>
    <property type="match status" value="1"/>
</dbReference>
<dbReference type="GO" id="GO:0008253">
    <property type="term" value="F:5'-nucleotidase activity"/>
    <property type="evidence" value="ECO:0007669"/>
    <property type="project" value="InterPro"/>
</dbReference>
<dbReference type="InterPro" id="IPR052550">
    <property type="entry name" value="Pyrimidine_5'-ntase_YjjG"/>
</dbReference>
<accession>A0A0F2DVV2</accession>
<dbReference type="Gene3D" id="3.40.50.1000">
    <property type="entry name" value="HAD superfamily/HAD-like"/>
    <property type="match status" value="1"/>
</dbReference>
<dbReference type="InterPro" id="IPR036412">
    <property type="entry name" value="HAD-like_sf"/>
</dbReference>
<dbReference type="PANTHER" id="PTHR47478">
    <property type="match status" value="1"/>
</dbReference>
<proteinExistence type="predicted"/>
<organism evidence="1 2">
    <name type="scientific">Streptococcus infantis</name>
    <dbReference type="NCBI Taxonomy" id="68892"/>
    <lineage>
        <taxon>Bacteria</taxon>
        <taxon>Bacillati</taxon>
        <taxon>Bacillota</taxon>
        <taxon>Bacilli</taxon>
        <taxon>Lactobacillales</taxon>
        <taxon>Streptococcaceae</taxon>
        <taxon>Streptococcus</taxon>
    </lineage>
</organism>
<sequence length="248" mass="28609">MQLCYNILNVFLERKISKLYYKFLLFDLDHTLLDFDAGEDIALTQLLEEEGVEDIQAYKDYYVPMNKLLWKDLELKKITKKELVNTRFAKLFAHFGIEKDGAYLAGRYQFFLSKQGQTFPGVEDLLKKLIRKGYELYGATNGITFIQTGRLEQSGIAPFFKEIFISEQLHTQKPDAAFYEKIGARIPNFDKDHALMIGDSLSADIQGGNNAGIDTIWYNPHHLENMTQAHPTYEVDSYQALLEILDKL</sequence>
<dbReference type="PATRIC" id="fig|28037.216.peg.1795"/>
<name>A0A0F2DVV2_9STRE</name>
<dbReference type="InterPro" id="IPR011951">
    <property type="entry name" value="HAD-SF_hydro_IA_YjjG/PynA"/>
</dbReference>
<dbReference type="InterPro" id="IPR006439">
    <property type="entry name" value="HAD-SF_hydro_IA"/>
</dbReference>
<dbReference type="AlphaFoldDB" id="A0A0F2DVV2"/>
<protein>
    <submittedName>
        <fullName evidence="1">Haloacid dehalogenase</fullName>
    </submittedName>
</protein>
<dbReference type="PANTHER" id="PTHR47478:SF1">
    <property type="entry name" value="PYRIMIDINE 5'-NUCLEOTIDASE YJJG"/>
    <property type="match status" value="1"/>
</dbReference>
<dbReference type="Proteomes" id="UP000033489">
    <property type="component" value="Unassembled WGS sequence"/>
</dbReference>
<gene>
    <name evidence="1" type="ORF">TZ94_01826</name>
</gene>
<dbReference type="SUPFAM" id="SSF56784">
    <property type="entry name" value="HAD-like"/>
    <property type="match status" value="1"/>
</dbReference>
<dbReference type="NCBIfam" id="TIGR02254">
    <property type="entry name" value="YjjG_YfnB"/>
    <property type="match status" value="1"/>
</dbReference>
<dbReference type="InterPro" id="IPR041492">
    <property type="entry name" value="HAD_2"/>
</dbReference>
<dbReference type="InterPro" id="IPR023214">
    <property type="entry name" value="HAD_sf"/>
</dbReference>
<dbReference type="NCBIfam" id="TIGR01549">
    <property type="entry name" value="HAD-SF-IA-v1"/>
    <property type="match status" value="1"/>
</dbReference>
<dbReference type="SFLD" id="SFLDG01129">
    <property type="entry name" value="C1.5:_HAD__Beta-PGM__Phosphata"/>
    <property type="match status" value="1"/>
</dbReference>
<comment type="caution">
    <text evidence="1">The sequence shown here is derived from an EMBL/GenBank/DDBJ whole genome shotgun (WGS) entry which is preliminary data.</text>
</comment>
<evidence type="ECO:0000313" key="2">
    <source>
        <dbReference type="Proteomes" id="UP000033489"/>
    </source>
</evidence>
<reference evidence="1 2" key="1">
    <citation type="submission" date="2015-02" db="EMBL/GenBank/DDBJ databases">
        <title>Evolution of amylase-binding proteins of oral streptococcal species.</title>
        <authorList>
            <person name="Haase E.M."/>
        </authorList>
    </citation>
    <scope>NUCLEOTIDE SEQUENCE [LARGE SCALE GENOMIC DNA]</scope>
    <source>
        <strain evidence="1 2">UC921A</strain>
    </source>
</reference>
<dbReference type="InterPro" id="IPR023198">
    <property type="entry name" value="PGP-like_dom2"/>
</dbReference>
<dbReference type="EMBL" id="JYGT01000010">
    <property type="protein sequence ID" value="KJQ74304.1"/>
    <property type="molecule type" value="Genomic_DNA"/>
</dbReference>